<reference evidence="3" key="1">
    <citation type="journal article" date="2019" name="Int. J. Syst. Evol. Microbiol.">
        <title>The Global Catalogue of Microorganisms (GCM) 10K type strain sequencing project: providing services to taxonomists for standard genome sequencing and annotation.</title>
        <authorList>
            <consortium name="The Broad Institute Genomics Platform"/>
            <consortium name="The Broad Institute Genome Sequencing Center for Infectious Disease"/>
            <person name="Wu L."/>
            <person name="Ma J."/>
        </authorList>
    </citation>
    <scope>NUCLEOTIDE SEQUENCE [LARGE SCALE GENOMIC DNA]</scope>
    <source>
        <strain evidence="3">CCM 9110</strain>
    </source>
</reference>
<gene>
    <name evidence="2" type="ORF">ACFQ41_05490</name>
</gene>
<name>A0ABW4BG24_9LACO</name>
<dbReference type="InterPro" id="IPR029068">
    <property type="entry name" value="Glyas_Bleomycin-R_OHBP_Dase"/>
</dbReference>
<dbReference type="Gene3D" id="3.10.180.10">
    <property type="entry name" value="2,3-Dihydroxybiphenyl 1,2-Dioxygenase, domain 1"/>
    <property type="match status" value="1"/>
</dbReference>
<dbReference type="PANTHER" id="PTHR36437">
    <property type="entry name" value="GLYOXALASE/BLEOMYCIN RESISTANCE PROTEIN/DIOXYGENASE"/>
    <property type="match status" value="1"/>
</dbReference>
<keyword evidence="3" id="KW-1185">Reference proteome</keyword>
<dbReference type="SUPFAM" id="SSF54593">
    <property type="entry name" value="Glyoxalase/Bleomycin resistance protein/Dihydroxybiphenyl dioxygenase"/>
    <property type="match status" value="1"/>
</dbReference>
<evidence type="ECO:0000313" key="3">
    <source>
        <dbReference type="Proteomes" id="UP001597199"/>
    </source>
</evidence>
<dbReference type="Pfam" id="PF00903">
    <property type="entry name" value="Glyoxalase"/>
    <property type="match status" value="1"/>
</dbReference>
<dbReference type="InterPro" id="IPR004360">
    <property type="entry name" value="Glyas_Fos-R_dOase_dom"/>
</dbReference>
<dbReference type="PROSITE" id="PS51819">
    <property type="entry name" value="VOC"/>
    <property type="match status" value="1"/>
</dbReference>
<dbReference type="RefSeq" id="WP_204118735.1">
    <property type="nucleotide sequence ID" value="NZ_BOLV01000007.1"/>
</dbReference>
<sequence>MKTRIMLYVSDVAKLTQFWEKTLGAKVVERVQLPEKHFANVLAVDESTELALFSNAFVQKYSPEVADNRPSLMFLVSDLDAAHARIKGATPIVDDAGTRAFGFPDPDGHYFAMGERARNF</sequence>
<dbReference type="EMBL" id="JBHTOA010000023">
    <property type="protein sequence ID" value="MFD1398755.1"/>
    <property type="molecule type" value="Genomic_DNA"/>
</dbReference>
<evidence type="ECO:0000259" key="1">
    <source>
        <dbReference type="PROSITE" id="PS51819"/>
    </source>
</evidence>
<dbReference type="Proteomes" id="UP001597199">
    <property type="component" value="Unassembled WGS sequence"/>
</dbReference>
<accession>A0ABW4BG24</accession>
<proteinExistence type="predicted"/>
<dbReference type="InterPro" id="IPR037523">
    <property type="entry name" value="VOC_core"/>
</dbReference>
<comment type="caution">
    <text evidence="2">The sequence shown here is derived from an EMBL/GenBank/DDBJ whole genome shotgun (WGS) entry which is preliminary data.</text>
</comment>
<protein>
    <submittedName>
        <fullName evidence="2">VOC family protein</fullName>
    </submittedName>
</protein>
<evidence type="ECO:0000313" key="2">
    <source>
        <dbReference type="EMBL" id="MFD1398755.1"/>
    </source>
</evidence>
<dbReference type="PANTHER" id="PTHR36437:SF2">
    <property type="entry name" value="GLYOXALASE_BLEOMYCIN RESISTANCE PROTEIN_DIOXYGENASE"/>
    <property type="match status" value="1"/>
</dbReference>
<feature type="domain" description="VOC" evidence="1">
    <location>
        <begin position="1"/>
        <end position="116"/>
    </location>
</feature>
<organism evidence="2 3">
    <name type="scientific">Lacticaseibacillus suilingensis</name>
    <dbReference type="NCBI Taxonomy" id="2799577"/>
    <lineage>
        <taxon>Bacteria</taxon>
        <taxon>Bacillati</taxon>
        <taxon>Bacillota</taxon>
        <taxon>Bacilli</taxon>
        <taxon>Lactobacillales</taxon>
        <taxon>Lactobacillaceae</taxon>
        <taxon>Lacticaseibacillus</taxon>
    </lineage>
</organism>